<dbReference type="Proteomes" id="UP001172673">
    <property type="component" value="Unassembled WGS sequence"/>
</dbReference>
<dbReference type="AlphaFoldDB" id="A0AA38WZP0"/>
<evidence type="ECO:0000313" key="1">
    <source>
        <dbReference type="EMBL" id="KAJ9604083.1"/>
    </source>
</evidence>
<gene>
    <name evidence="1" type="ORF">H2200_011606</name>
</gene>
<dbReference type="EMBL" id="JAPDRK010000020">
    <property type="protein sequence ID" value="KAJ9604083.1"/>
    <property type="molecule type" value="Genomic_DNA"/>
</dbReference>
<sequence>MSRSLSAPPVNQTICVFSGPNGTLLIHTALQQLQKSSSLGVPTVGLKEYQRFGKLTNRKSPAKPSPLPPSKHIKMCYIDLQHYIHCKHTNAKFRSCRDPISNRTTLESGDHNVFRAELHSYDRLCGECYINAIDRAIDIAIDRAAQLPEDWHRGDIRTRLEFQSTKEIIDANREAGKEVPFGVNEDHDGKTIACMFEGGIDRESALRQPRQAFHNIPTHVANTVPPGTHGPAFISAGQAYDVDFIHDECDPTTNVKEILMYFSACGHFNGVWCEELMEKDGGFVTERCGCDRYDEKLATKQYAESAELCLRCRVTRGPDNWRLLSDMVRDVSGDRELALWPCSQRRPYREVR</sequence>
<evidence type="ECO:0000313" key="2">
    <source>
        <dbReference type="Proteomes" id="UP001172673"/>
    </source>
</evidence>
<keyword evidence="2" id="KW-1185">Reference proteome</keyword>
<reference evidence="1" key="1">
    <citation type="submission" date="2022-10" db="EMBL/GenBank/DDBJ databases">
        <title>Culturing micro-colonial fungi from biological soil crusts in the Mojave desert and describing Neophaeococcomyces mojavensis, and introducing the new genera and species Taxawa tesnikishii.</title>
        <authorList>
            <person name="Kurbessoian T."/>
            <person name="Stajich J.E."/>
        </authorList>
    </citation>
    <scope>NUCLEOTIDE SEQUENCE</scope>
    <source>
        <strain evidence="1">TK_41</strain>
    </source>
</reference>
<comment type="caution">
    <text evidence="1">The sequence shown here is derived from an EMBL/GenBank/DDBJ whole genome shotgun (WGS) entry which is preliminary data.</text>
</comment>
<protein>
    <submittedName>
        <fullName evidence="1">Uncharacterized protein</fullName>
    </submittedName>
</protein>
<proteinExistence type="predicted"/>
<organism evidence="1 2">
    <name type="scientific">Cladophialophora chaetospira</name>
    <dbReference type="NCBI Taxonomy" id="386627"/>
    <lineage>
        <taxon>Eukaryota</taxon>
        <taxon>Fungi</taxon>
        <taxon>Dikarya</taxon>
        <taxon>Ascomycota</taxon>
        <taxon>Pezizomycotina</taxon>
        <taxon>Eurotiomycetes</taxon>
        <taxon>Chaetothyriomycetidae</taxon>
        <taxon>Chaetothyriales</taxon>
        <taxon>Herpotrichiellaceae</taxon>
        <taxon>Cladophialophora</taxon>
    </lineage>
</organism>
<accession>A0AA38WZP0</accession>
<name>A0AA38WZP0_9EURO</name>